<dbReference type="InterPro" id="IPR006162">
    <property type="entry name" value="Ppantetheine_attach_site"/>
</dbReference>
<dbReference type="InterPro" id="IPR036736">
    <property type="entry name" value="ACP-like_sf"/>
</dbReference>
<dbReference type="InterPro" id="IPR029058">
    <property type="entry name" value="AB_hydrolase_fold"/>
</dbReference>
<evidence type="ECO:0000256" key="4">
    <source>
        <dbReference type="SAM" id="MobiDB-lite"/>
    </source>
</evidence>
<evidence type="ECO:0000313" key="7">
    <source>
        <dbReference type="Proteomes" id="UP000471166"/>
    </source>
</evidence>
<comment type="caution">
    <text evidence="6">The sequence shown here is derived from an EMBL/GenBank/DDBJ whole genome shotgun (WGS) entry which is preliminary data.</text>
</comment>
<dbReference type="PROSITE" id="PS00012">
    <property type="entry name" value="PHOSPHOPANTETHEINE"/>
    <property type="match status" value="1"/>
</dbReference>
<dbReference type="GO" id="GO:0044550">
    <property type="term" value="P:secondary metabolite biosynthetic process"/>
    <property type="evidence" value="ECO:0007669"/>
    <property type="project" value="TreeGrafter"/>
</dbReference>
<dbReference type="GO" id="GO:0031177">
    <property type="term" value="F:phosphopantetheine binding"/>
    <property type="evidence" value="ECO:0007669"/>
    <property type="project" value="InterPro"/>
</dbReference>
<feature type="region of interest" description="Disordered" evidence="4">
    <location>
        <begin position="1"/>
        <end position="24"/>
    </location>
</feature>
<dbReference type="Pfam" id="PF00550">
    <property type="entry name" value="PP-binding"/>
    <property type="match status" value="1"/>
</dbReference>
<sequence length="574" mass="59702">MPDSLVQNLTAPKTAGGSGADRGVPLAPAQQAVLLPERLHRKPAANLFIALELTGDVDPSALDRAVVAVLTEHAILRTVFPDDRRIPYQRAVEAPESIVEIGRSVDDDSALELALAQDAEHRFDLVRELPIRARLYRLPSRDVLSLVVHPVAADDRSIELLVAAIFAVYAGTEPAAAGQFADFVPAQLKALAATAANDPALAYWTERLADLPARVPVTSSTPGIGIARRVVTVPAETLAALRAHAADDAAIFAALATVALRDAGLGDDVLVGLTDPARTAADADTVIGPFANHLVLRVDPSDRTPAALISETAATVAQAREQAGPRVERITHLLRGTAALADGALFQALLTVRDGAPIALSSGGIEVREVARRAARPHGVDLVIDAAVTGDGAELTIDFPIELAGRPEIGAFAARFGQRATAWAGAADTVIAAAPDERPLFTPASGDDLLEIPTAGLGGEPQTDAERVIAAAIRKVLDLDSDDDLGREDTFFSLGGDSIAALRLVTDLAEQGHVLDVQTVFAYPAVYELAEQLENGGDKADSPAQAAPAEVAPMSASGLDAAALSALGRKFGAK</sequence>
<dbReference type="PANTHER" id="PTHR45527">
    <property type="entry name" value="NONRIBOSOMAL PEPTIDE SYNTHETASE"/>
    <property type="match status" value="1"/>
</dbReference>
<feature type="compositionally biased region" description="Polar residues" evidence="4">
    <location>
        <begin position="1"/>
        <end position="11"/>
    </location>
</feature>
<dbReference type="SUPFAM" id="SSF47336">
    <property type="entry name" value="ACP-like"/>
    <property type="match status" value="1"/>
</dbReference>
<dbReference type="EMBL" id="JAAGVB010000015">
    <property type="protein sequence ID" value="NEW33256.1"/>
    <property type="molecule type" value="Genomic_DNA"/>
</dbReference>
<dbReference type="SMART" id="SM00823">
    <property type="entry name" value="PKS_PP"/>
    <property type="match status" value="1"/>
</dbReference>
<dbReference type="GO" id="GO:0008610">
    <property type="term" value="P:lipid biosynthetic process"/>
    <property type="evidence" value="ECO:0007669"/>
    <property type="project" value="UniProtKB-ARBA"/>
</dbReference>
<dbReference type="Gene3D" id="3.30.559.30">
    <property type="entry name" value="Nonribosomal peptide synthetase, condensation domain"/>
    <property type="match status" value="1"/>
</dbReference>
<proteinExistence type="predicted"/>
<keyword evidence="3" id="KW-0597">Phosphoprotein</keyword>
<evidence type="ECO:0000259" key="5">
    <source>
        <dbReference type="PROSITE" id="PS50075"/>
    </source>
</evidence>
<evidence type="ECO:0000313" key="6">
    <source>
        <dbReference type="EMBL" id="NEW33256.1"/>
    </source>
</evidence>
<dbReference type="SUPFAM" id="SSF52777">
    <property type="entry name" value="CoA-dependent acyltransferases"/>
    <property type="match status" value="2"/>
</dbReference>
<accession>A0A6P1CPW3</accession>
<dbReference type="PROSITE" id="PS50075">
    <property type="entry name" value="CARRIER"/>
    <property type="match status" value="1"/>
</dbReference>
<dbReference type="GO" id="GO:0003824">
    <property type="term" value="F:catalytic activity"/>
    <property type="evidence" value="ECO:0007669"/>
    <property type="project" value="InterPro"/>
</dbReference>
<comment type="cofactor">
    <cofactor evidence="1">
        <name>pantetheine 4'-phosphate</name>
        <dbReference type="ChEBI" id="CHEBI:47942"/>
    </cofactor>
</comment>
<dbReference type="InterPro" id="IPR009081">
    <property type="entry name" value="PP-bd_ACP"/>
</dbReference>
<evidence type="ECO:0000256" key="2">
    <source>
        <dbReference type="ARBA" id="ARBA00022450"/>
    </source>
</evidence>
<organism evidence="6 7">
    <name type="scientific">Nocardia cyriacigeorgica</name>
    <dbReference type="NCBI Taxonomy" id="135487"/>
    <lineage>
        <taxon>Bacteria</taxon>
        <taxon>Bacillati</taxon>
        <taxon>Actinomycetota</taxon>
        <taxon>Actinomycetes</taxon>
        <taxon>Mycobacteriales</taxon>
        <taxon>Nocardiaceae</taxon>
        <taxon>Nocardia</taxon>
    </lineage>
</organism>
<dbReference type="Gene3D" id="3.30.559.10">
    <property type="entry name" value="Chloramphenicol acetyltransferase-like domain"/>
    <property type="match status" value="1"/>
</dbReference>
<gene>
    <name evidence="6" type="ORF">GV791_11900</name>
</gene>
<dbReference type="Gene3D" id="3.40.50.1820">
    <property type="entry name" value="alpha/beta hydrolase"/>
    <property type="match status" value="1"/>
</dbReference>
<name>A0A6P1CPW3_9NOCA</name>
<evidence type="ECO:0000256" key="3">
    <source>
        <dbReference type="ARBA" id="ARBA00022553"/>
    </source>
</evidence>
<dbReference type="RefSeq" id="WP_163844387.1">
    <property type="nucleotide sequence ID" value="NZ_AP026979.1"/>
</dbReference>
<dbReference type="PANTHER" id="PTHR45527:SF1">
    <property type="entry name" value="FATTY ACID SYNTHASE"/>
    <property type="match status" value="1"/>
</dbReference>
<keyword evidence="2" id="KW-0596">Phosphopantetheine</keyword>
<reference evidence="6 7" key="1">
    <citation type="submission" date="2020-01" db="EMBL/GenBank/DDBJ databases">
        <title>Genetics and antimicrobial susceptibilities of Nocardia species isolated from the soil; a comparison with species isolated from humans.</title>
        <authorList>
            <person name="Carrasco G."/>
            <person name="Monzon S."/>
            <person name="Sansegundo M."/>
            <person name="Garcia E."/>
            <person name="Garrido N."/>
            <person name="Medina M.J."/>
            <person name="Villalon P."/>
            <person name="Ramirez-Arocha A.C."/>
            <person name="Jimenez P."/>
            <person name="Cuesta I."/>
            <person name="Valdezate S."/>
        </authorList>
    </citation>
    <scope>NUCLEOTIDE SEQUENCE [LARGE SCALE GENOMIC DNA]</scope>
    <source>
        <strain evidence="6 7">CNM20110626</strain>
    </source>
</reference>
<feature type="domain" description="Carrier" evidence="5">
    <location>
        <begin position="463"/>
        <end position="537"/>
    </location>
</feature>
<dbReference type="AlphaFoldDB" id="A0A6P1CPW3"/>
<dbReference type="InterPro" id="IPR020806">
    <property type="entry name" value="PKS_PP-bd"/>
</dbReference>
<dbReference type="GO" id="GO:0043041">
    <property type="term" value="P:amino acid activation for nonribosomal peptide biosynthetic process"/>
    <property type="evidence" value="ECO:0007669"/>
    <property type="project" value="TreeGrafter"/>
</dbReference>
<protein>
    <submittedName>
        <fullName evidence="6">Thioester reductase</fullName>
    </submittedName>
</protein>
<dbReference type="Proteomes" id="UP000471166">
    <property type="component" value="Unassembled WGS sequence"/>
</dbReference>
<dbReference type="InterPro" id="IPR001242">
    <property type="entry name" value="Condensation_dom"/>
</dbReference>
<dbReference type="GO" id="GO:0005737">
    <property type="term" value="C:cytoplasm"/>
    <property type="evidence" value="ECO:0007669"/>
    <property type="project" value="TreeGrafter"/>
</dbReference>
<dbReference type="InterPro" id="IPR023213">
    <property type="entry name" value="CAT-like_dom_sf"/>
</dbReference>
<dbReference type="Pfam" id="PF00668">
    <property type="entry name" value="Condensation"/>
    <property type="match status" value="1"/>
</dbReference>
<evidence type="ECO:0000256" key="1">
    <source>
        <dbReference type="ARBA" id="ARBA00001957"/>
    </source>
</evidence>